<evidence type="ECO:0000256" key="4">
    <source>
        <dbReference type="ARBA" id="ARBA00023186"/>
    </source>
</evidence>
<organism evidence="9 10">
    <name type="scientific">Salinarimonas soli</name>
    <dbReference type="NCBI Taxonomy" id="1638099"/>
    <lineage>
        <taxon>Bacteria</taxon>
        <taxon>Pseudomonadati</taxon>
        <taxon>Pseudomonadota</taxon>
        <taxon>Alphaproteobacteria</taxon>
        <taxon>Hyphomicrobiales</taxon>
        <taxon>Salinarimonadaceae</taxon>
        <taxon>Salinarimonas</taxon>
    </lineage>
</organism>
<comment type="caution">
    <text evidence="9">The sequence shown here is derived from an EMBL/GenBank/DDBJ whole genome shotgun (WGS) entry which is preliminary data.</text>
</comment>
<reference evidence="9 10" key="2">
    <citation type="submission" date="2019-09" db="EMBL/GenBank/DDBJ databases">
        <authorList>
            <person name="Jin C."/>
        </authorList>
    </citation>
    <scope>NUCLEOTIDE SEQUENCE [LARGE SCALE GENOMIC DNA]</scope>
    <source>
        <strain evidence="9 10">BN140002</strain>
    </source>
</reference>
<dbReference type="InterPro" id="IPR002676">
    <property type="entry name" value="RimM_N"/>
</dbReference>
<dbReference type="AlphaFoldDB" id="A0A5B2V848"/>
<evidence type="ECO:0000259" key="8">
    <source>
        <dbReference type="Pfam" id="PF24986"/>
    </source>
</evidence>
<keyword evidence="1 5" id="KW-0963">Cytoplasm</keyword>
<dbReference type="Gene3D" id="2.30.30.240">
    <property type="entry name" value="PRC-barrel domain"/>
    <property type="match status" value="1"/>
</dbReference>
<proteinExistence type="inferred from homology"/>
<feature type="region of interest" description="Disordered" evidence="6">
    <location>
        <begin position="1"/>
        <end position="29"/>
    </location>
</feature>
<dbReference type="PANTHER" id="PTHR33692:SF1">
    <property type="entry name" value="RIBOSOME MATURATION FACTOR RIMM"/>
    <property type="match status" value="1"/>
</dbReference>
<dbReference type="GO" id="GO:0042274">
    <property type="term" value="P:ribosomal small subunit biogenesis"/>
    <property type="evidence" value="ECO:0007669"/>
    <property type="project" value="UniProtKB-UniRule"/>
</dbReference>
<dbReference type="PANTHER" id="PTHR33692">
    <property type="entry name" value="RIBOSOME MATURATION FACTOR RIMM"/>
    <property type="match status" value="1"/>
</dbReference>
<dbReference type="Pfam" id="PF01782">
    <property type="entry name" value="RimM"/>
    <property type="match status" value="1"/>
</dbReference>
<dbReference type="Gene3D" id="2.40.30.60">
    <property type="entry name" value="RimM"/>
    <property type="match status" value="1"/>
</dbReference>
<comment type="function">
    <text evidence="5">An accessory protein needed during the final step in the assembly of 30S ribosomal subunit, possibly for assembly of the head region. Essential for efficient processing of 16S rRNA. May be needed both before and after RbfA during the maturation of 16S rRNA. It has affinity for free ribosomal 30S subunits but not for 70S ribosomes.</text>
</comment>
<comment type="subcellular location">
    <subcellularLocation>
        <location evidence="5">Cytoplasm</location>
    </subcellularLocation>
</comment>
<feature type="domain" description="RimM N-terminal" evidence="7">
    <location>
        <begin position="38"/>
        <end position="118"/>
    </location>
</feature>
<evidence type="ECO:0000256" key="2">
    <source>
        <dbReference type="ARBA" id="ARBA00022517"/>
    </source>
</evidence>
<evidence type="ECO:0000259" key="7">
    <source>
        <dbReference type="Pfam" id="PF01782"/>
    </source>
</evidence>
<gene>
    <name evidence="5 9" type="primary">rimM</name>
    <name evidence="9" type="ORF">F0L46_21525</name>
</gene>
<feature type="domain" description="Ribosome maturation factor RimM PRC barrel" evidence="8">
    <location>
        <begin position="133"/>
        <end position="199"/>
    </location>
</feature>
<keyword evidence="4 5" id="KW-0143">Chaperone</keyword>
<comment type="subunit">
    <text evidence="5">Binds ribosomal protein uS19.</text>
</comment>
<dbReference type="RefSeq" id="WP_149821445.1">
    <property type="nucleotide sequence ID" value="NZ_VUOA01000040.1"/>
</dbReference>
<keyword evidence="3 5" id="KW-0698">rRNA processing</keyword>
<evidence type="ECO:0000313" key="9">
    <source>
        <dbReference type="EMBL" id="KAA2234928.1"/>
    </source>
</evidence>
<evidence type="ECO:0000256" key="1">
    <source>
        <dbReference type="ARBA" id="ARBA00022490"/>
    </source>
</evidence>
<dbReference type="GO" id="GO:0005840">
    <property type="term" value="C:ribosome"/>
    <property type="evidence" value="ECO:0007669"/>
    <property type="project" value="InterPro"/>
</dbReference>
<name>A0A5B2V848_9HYPH</name>
<comment type="similarity">
    <text evidence="5">Belongs to the RimM family.</text>
</comment>
<evidence type="ECO:0000313" key="10">
    <source>
        <dbReference type="Proteomes" id="UP000323142"/>
    </source>
</evidence>
<dbReference type="InterPro" id="IPR009000">
    <property type="entry name" value="Transl_B-barrel_sf"/>
</dbReference>
<dbReference type="InterPro" id="IPR056792">
    <property type="entry name" value="PRC_RimM"/>
</dbReference>
<evidence type="ECO:0000256" key="6">
    <source>
        <dbReference type="SAM" id="MobiDB-lite"/>
    </source>
</evidence>
<evidence type="ECO:0000256" key="5">
    <source>
        <dbReference type="HAMAP-Rule" id="MF_00014"/>
    </source>
</evidence>
<dbReference type="NCBIfam" id="TIGR02273">
    <property type="entry name" value="16S_RimM"/>
    <property type="match status" value="1"/>
</dbReference>
<dbReference type="GO" id="GO:0005737">
    <property type="term" value="C:cytoplasm"/>
    <property type="evidence" value="ECO:0007669"/>
    <property type="project" value="UniProtKB-SubCell"/>
</dbReference>
<dbReference type="Pfam" id="PF24986">
    <property type="entry name" value="PRC_RimM"/>
    <property type="match status" value="1"/>
</dbReference>
<dbReference type="InterPro" id="IPR036976">
    <property type="entry name" value="RimM_N_sf"/>
</dbReference>
<dbReference type="SUPFAM" id="SSF50346">
    <property type="entry name" value="PRC-barrel domain"/>
    <property type="match status" value="1"/>
</dbReference>
<accession>A0A5B2V848</accession>
<dbReference type="SUPFAM" id="SSF50447">
    <property type="entry name" value="Translation proteins"/>
    <property type="match status" value="1"/>
</dbReference>
<dbReference type="EMBL" id="VUOA01000040">
    <property type="protein sequence ID" value="KAA2234928.1"/>
    <property type="molecule type" value="Genomic_DNA"/>
</dbReference>
<evidence type="ECO:0000256" key="3">
    <source>
        <dbReference type="ARBA" id="ARBA00022552"/>
    </source>
</evidence>
<keyword evidence="10" id="KW-1185">Reference proteome</keyword>
<comment type="domain">
    <text evidence="5">The PRC barrel domain binds ribosomal protein uS19.</text>
</comment>
<dbReference type="HAMAP" id="MF_00014">
    <property type="entry name" value="Ribosome_mat_RimM"/>
    <property type="match status" value="1"/>
</dbReference>
<dbReference type="Proteomes" id="UP000323142">
    <property type="component" value="Unassembled WGS sequence"/>
</dbReference>
<dbReference type="InterPro" id="IPR011033">
    <property type="entry name" value="PRC_barrel-like_sf"/>
</dbReference>
<dbReference type="GO" id="GO:0006364">
    <property type="term" value="P:rRNA processing"/>
    <property type="evidence" value="ECO:0007669"/>
    <property type="project" value="UniProtKB-UniRule"/>
</dbReference>
<dbReference type="OrthoDB" id="9788191at2"/>
<protein>
    <recommendedName>
        <fullName evidence="5">Ribosome maturation factor RimM</fullName>
    </recommendedName>
</protein>
<dbReference type="InterPro" id="IPR011961">
    <property type="entry name" value="RimM"/>
</dbReference>
<dbReference type="GO" id="GO:0043022">
    <property type="term" value="F:ribosome binding"/>
    <property type="evidence" value="ECO:0007669"/>
    <property type="project" value="InterPro"/>
</dbReference>
<sequence>MARRPSPKASLRGARAPRAPAPPAAARVPSLPEGLVPLGEIGRAHGLKGEVRIKSFTDDPVAIGAYGPLVLDDGTPAVLGAVRPLTGTADMVLARIDGVTTREAAEVLNRRRLLIPRDRLPPPDDEDEFLAADLVGLSVETPDGRTIGTVIGVPDFGGGDLLEIRPPRGPTAFLPFTKAFVPTIDLAARRLVVEAPDDLFEPAKPHGDERS</sequence>
<reference evidence="9 10" key="1">
    <citation type="submission" date="2019-09" db="EMBL/GenBank/DDBJ databases">
        <title>Salinarimonas rosea gen. nov., sp. nov., a new member of the a-2 subgroup of the Proteobacteria.</title>
        <authorList>
            <person name="Liu J."/>
        </authorList>
    </citation>
    <scope>NUCLEOTIDE SEQUENCE [LARGE SCALE GENOMIC DNA]</scope>
    <source>
        <strain evidence="9 10">BN140002</strain>
    </source>
</reference>
<keyword evidence="2 5" id="KW-0690">Ribosome biogenesis</keyword>